<comment type="similarity">
    <text evidence="12">Belongs to the cytochrome b561 family.</text>
</comment>
<evidence type="ECO:0000256" key="4">
    <source>
        <dbReference type="ARBA" id="ARBA00022475"/>
    </source>
</evidence>
<dbReference type="Proteomes" id="UP000501063">
    <property type="component" value="Chromosome"/>
</dbReference>
<sequence length="184" mass="20062">MKAPVDSFHPLLRLLHGLMALLVIALLFIGVAMVASVGGSQPQLVAWHKQLGLALLVLLLVRLLVRSVTARPALPASVKAWQRHLAGLLHFALYVLLVLQPLVGWAMQGAADYPLRLAGWHVPPLVDADAGLYGLLRCAHGWIAYGLFGLILAHAGAALVHALLYRDGVWQSMWRVRSNRSRDS</sequence>
<protein>
    <submittedName>
        <fullName evidence="15">Cytochrome b</fullName>
    </submittedName>
</protein>
<dbReference type="InterPro" id="IPR052168">
    <property type="entry name" value="Cytochrome_b561_oxidase"/>
</dbReference>
<dbReference type="SUPFAM" id="SSF81342">
    <property type="entry name" value="Transmembrane di-heme cytochromes"/>
    <property type="match status" value="1"/>
</dbReference>
<dbReference type="GO" id="GO:0020037">
    <property type="term" value="F:heme binding"/>
    <property type="evidence" value="ECO:0007669"/>
    <property type="project" value="TreeGrafter"/>
</dbReference>
<dbReference type="GO" id="GO:0009055">
    <property type="term" value="F:electron transfer activity"/>
    <property type="evidence" value="ECO:0007669"/>
    <property type="project" value="InterPro"/>
</dbReference>
<keyword evidence="10" id="KW-0408">Iron</keyword>
<gene>
    <name evidence="15" type="ORF">G5B91_19730</name>
</gene>
<accession>A0A6G6IZE0</accession>
<dbReference type="GO" id="GO:0022904">
    <property type="term" value="P:respiratory electron transport chain"/>
    <property type="evidence" value="ECO:0007669"/>
    <property type="project" value="InterPro"/>
</dbReference>
<dbReference type="InterPro" id="IPR011577">
    <property type="entry name" value="Cyt_b561_bac/Ni-Hgenase"/>
</dbReference>
<feature type="transmembrane region" description="Helical" evidence="13">
    <location>
        <begin position="12"/>
        <end position="35"/>
    </location>
</feature>
<dbReference type="GO" id="GO:0046872">
    <property type="term" value="F:metal ion binding"/>
    <property type="evidence" value="ECO:0007669"/>
    <property type="project" value="UniProtKB-KW"/>
</dbReference>
<evidence type="ECO:0000259" key="14">
    <source>
        <dbReference type="Pfam" id="PF01292"/>
    </source>
</evidence>
<evidence type="ECO:0000256" key="7">
    <source>
        <dbReference type="ARBA" id="ARBA00022723"/>
    </source>
</evidence>
<proteinExistence type="inferred from homology"/>
<evidence type="ECO:0000256" key="6">
    <source>
        <dbReference type="ARBA" id="ARBA00022692"/>
    </source>
</evidence>
<evidence type="ECO:0000256" key="9">
    <source>
        <dbReference type="ARBA" id="ARBA00022989"/>
    </source>
</evidence>
<keyword evidence="9 13" id="KW-1133">Transmembrane helix</keyword>
<feature type="domain" description="Cytochrome b561 bacterial/Ni-hydrogenase" evidence="14">
    <location>
        <begin position="8"/>
        <end position="174"/>
    </location>
</feature>
<organism evidence="15 16">
    <name type="scientific">Pseudomonas nitroreducens</name>
    <dbReference type="NCBI Taxonomy" id="46680"/>
    <lineage>
        <taxon>Bacteria</taxon>
        <taxon>Pseudomonadati</taxon>
        <taxon>Pseudomonadota</taxon>
        <taxon>Gammaproteobacteria</taxon>
        <taxon>Pseudomonadales</taxon>
        <taxon>Pseudomonadaceae</taxon>
        <taxon>Pseudomonas</taxon>
    </lineage>
</organism>
<keyword evidence="8" id="KW-0249">Electron transport</keyword>
<evidence type="ECO:0000256" key="10">
    <source>
        <dbReference type="ARBA" id="ARBA00023004"/>
    </source>
</evidence>
<comment type="subcellular location">
    <subcellularLocation>
        <location evidence="2">Cell membrane</location>
        <topology evidence="2">Multi-pass membrane protein</topology>
    </subcellularLocation>
</comment>
<keyword evidence="5" id="KW-0349">Heme</keyword>
<keyword evidence="6 13" id="KW-0812">Transmembrane</keyword>
<dbReference type="RefSeq" id="WP_024766869.1">
    <property type="nucleotide sequence ID" value="NZ_CP049140.1"/>
</dbReference>
<evidence type="ECO:0000256" key="1">
    <source>
        <dbReference type="ARBA" id="ARBA00001970"/>
    </source>
</evidence>
<dbReference type="PANTHER" id="PTHR30529:SF6">
    <property type="entry name" value="BLL0291 PROTEIN"/>
    <property type="match status" value="1"/>
</dbReference>
<keyword evidence="11 13" id="KW-0472">Membrane</keyword>
<feature type="transmembrane region" description="Helical" evidence="13">
    <location>
        <begin position="47"/>
        <end position="65"/>
    </location>
</feature>
<keyword evidence="4" id="KW-1003">Cell membrane</keyword>
<evidence type="ECO:0000256" key="5">
    <source>
        <dbReference type="ARBA" id="ARBA00022617"/>
    </source>
</evidence>
<evidence type="ECO:0000256" key="8">
    <source>
        <dbReference type="ARBA" id="ARBA00022982"/>
    </source>
</evidence>
<dbReference type="KEGG" id="pnt:G5B91_19730"/>
<evidence type="ECO:0000256" key="2">
    <source>
        <dbReference type="ARBA" id="ARBA00004651"/>
    </source>
</evidence>
<dbReference type="GO" id="GO:0005886">
    <property type="term" value="C:plasma membrane"/>
    <property type="evidence" value="ECO:0007669"/>
    <property type="project" value="UniProtKB-SubCell"/>
</dbReference>
<evidence type="ECO:0000256" key="13">
    <source>
        <dbReference type="SAM" id="Phobius"/>
    </source>
</evidence>
<dbReference type="PANTHER" id="PTHR30529">
    <property type="entry name" value="CYTOCHROME B561"/>
    <property type="match status" value="1"/>
</dbReference>
<keyword evidence="7" id="KW-0479">Metal-binding</keyword>
<dbReference type="Gene3D" id="1.20.950.20">
    <property type="entry name" value="Transmembrane di-heme cytochromes, Chain C"/>
    <property type="match status" value="1"/>
</dbReference>
<feature type="transmembrane region" description="Helical" evidence="13">
    <location>
        <begin position="142"/>
        <end position="165"/>
    </location>
</feature>
<evidence type="ECO:0000313" key="15">
    <source>
        <dbReference type="EMBL" id="QIE88382.1"/>
    </source>
</evidence>
<dbReference type="AlphaFoldDB" id="A0A6G6IZE0"/>
<evidence type="ECO:0000313" key="16">
    <source>
        <dbReference type="Proteomes" id="UP000501063"/>
    </source>
</evidence>
<comment type="cofactor">
    <cofactor evidence="1">
        <name>heme b</name>
        <dbReference type="ChEBI" id="CHEBI:60344"/>
    </cofactor>
</comment>
<evidence type="ECO:0000256" key="12">
    <source>
        <dbReference type="ARBA" id="ARBA00037975"/>
    </source>
</evidence>
<dbReference type="EMBL" id="CP049140">
    <property type="protein sequence ID" value="QIE88382.1"/>
    <property type="molecule type" value="Genomic_DNA"/>
</dbReference>
<dbReference type="Pfam" id="PF01292">
    <property type="entry name" value="Ni_hydr_CYTB"/>
    <property type="match status" value="1"/>
</dbReference>
<evidence type="ECO:0000256" key="11">
    <source>
        <dbReference type="ARBA" id="ARBA00023136"/>
    </source>
</evidence>
<evidence type="ECO:0000256" key="3">
    <source>
        <dbReference type="ARBA" id="ARBA00022448"/>
    </source>
</evidence>
<name>A0A6G6IZE0_PSENT</name>
<keyword evidence="3" id="KW-0813">Transport</keyword>
<feature type="transmembrane region" description="Helical" evidence="13">
    <location>
        <begin position="85"/>
        <end position="107"/>
    </location>
</feature>
<reference evidence="15 16" key="1">
    <citation type="submission" date="2020-02" db="EMBL/GenBank/DDBJ databases">
        <title>Integrative conjugative elements (ICEs) and plasmids drive adaptation of Pseudomonas nitroreducens strain HBP1 to wastewater environment.</title>
        <authorList>
            <person name="Sentchilo V."/>
            <person name="Carraro N."/>
            <person name="Bertelli C."/>
            <person name="van der Meer J.R."/>
        </authorList>
    </citation>
    <scope>NUCLEOTIDE SEQUENCE [LARGE SCALE GENOMIC DNA]</scope>
    <source>
        <strain evidence="15 16">HBP1</strain>
    </source>
</reference>
<dbReference type="InterPro" id="IPR016174">
    <property type="entry name" value="Di-haem_cyt_TM"/>
</dbReference>